<feature type="non-terminal residue" evidence="1">
    <location>
        <position position="212"/>
    </location>
</feature>
<protein>
    <recommendedName>
        <fullName evidence="2">Thioredoxin-like fold domain-containing protein</fullName>
    </recommendedName>
</protein>
<dbReference type="Gene3D" id="3.40.30.10">
    <property type="entry name" value="Glutaredoxin"/>
    <property type="match status" value="1"/>
</dbReference>
<reference evidence="1" key="1">
    <citation type="journal article" date="2014" name="Front. Microbiol.">
        <title>High frequency of phylogenetically diverse reductive dehalogenase-homologous genes in deep subseafloor sedimentary metagenomes.</title>
        <authorList>
            <person name="Kawai M."/>
            <person name="Futagami T."/>
            <person name="Toyoda A."/>
            <person name="Takaki Y."/>
            <person name="Nishi S."/>
            <person name="Hori S."/>
            <person name="Arai W."/>
            <person name="Tsubouchi T."/>
            <person name="Morono Y."/>
            <person name="Uchiyama I."/>
            <person name="Ito T."/>
            <person name="Fujiyama A."/>
            <person name="Inagaki F."/>
            <person name="Takami H."/>
        </authorList>
    </citation>
    <scope>NUCLEOTIDE SEQUENCE</scope>
    <source>
        <strain evidence="1">Expedition CK06-06</strain>
    </source>
</reference>
<evidence type="ECO:0008006" key="2">
    <source>
        <dbReference type="Google" id="ProtNLM"/>
    </source>
</evidence>
<dbReference type="AlphaFoldDB" id="X0WHY3"/>
<comment type="caution">
    <text evidence="1">The sequence shown here is derived from an EMBL/GenBank/DDBJ whole genome shotgun (WGS) entry which is preliminary data.</text>
</comment>
<dbReference type="SMART" id="SM00567">
    <property type="entry name" value="EZ_HEAT"/>
    <property type="match status" value="1"/>
</dbReference>
<dbReference type="EMBL" id="BARS01038569">
    <property type="protein sequence ID" value="GAG24108.1"/>
    <property type="molecule type" value="Genomic_DNA"/>
</dbReference>
<proteinExistence type="predicted"/>
<dbReference type="Gene3D" id="1.25.10.10">
    <property type="entry name" value="Leucine-rich Repeat Variant"/>
    <property type="match status" value="1"/>
</dbReference>
<name>X0WHY3_9ZZZZ</name>
<dbReference type="InterPro" id="IPR036249">
    <property type="entry name" value="Thioredoxin-like_sf"/>
</dbReference>
<dbReference type="CDD" id="cd02947">
    <property type="entry name" value="TRX_family"/>
    <property type="match status" value="1"/>
</dbReference>
<accession>X0WHY3</accession>
<organism evidence="1">
    <name type="scientific">marine sediment metagenome</name>
    <dbReference type="NCBI Taxonomy" id="412755"/>
    <lineage>
        <taxon>unclassified sequences</taxon>
        <taxon>metagenomes</taxon>
        <taxon>ecological metagenomes</taxon>
    </lineage>
</organism>
<gene>
    <name evidence="1" type="ORF">S01H1_59006</name>
</gene>
<dbReference type="InterPro" id="IPR011989">
    <property type="entry name" value="ARM-like"/>
</dbReference>
<sequence length="212" mass="23633">MVGKGEIIDALGLMVGDANWEVRWAAVYALGKSKDRRALAILGPVAGEDPYYDKAQEKYPVREAARRAMMILNSVIGWQTDPERAFALARTEGKPLLLYFRASGSDLCSAFEKVVLTEEKIIDVLQRYVCLWSDYLVNPSIFERYGIEKVPALVFLSPQGKKLGGIDAVILPERLLEKMVAFLEVDKSVTRLKSRLSKQAGRGSRGWDPEGP</sequence>
<dbReference type="Pfam" id="PF13646">
    <property type="entry name" value="HEAT_2"/>
    <property type="match status" value="1"/>
</dbReference>
<dbReference type="SUPFAM" id="SSF48371">
    <property type="entry name" value="ARM repeat"/>
    <property type="match status" value="1"/>
</dbReference>
<dbReference type="SUPFAM" id="SSF52833">
    <property type="entry name" value="Thioredoxin-like"/>
    <property type="match status" value="1"/>
</dbReference>
<dbReference type="InterPro" id="IPR016024">
    <property type="entry name" value="ARM-type_fold"/>
</dbReference>
<dbReference type="InterPro" id="IPR004155">
    <property type="entry name" value="PBS_lyase_HEAT"/>
</dbReference>
<evidence type="ECO:0000313" key="1">
    <source>
        <dbReference type="EMBL" id="GAG24108.1"/>
    </source>
</evidence>
<dbReference type="Pfam" id="PF13899">
    <property type="entry name" value="Thioredoxin_7"/>
    <property type="match status" value="1"/>
</dbReference>